<organism evidence="1 2">
    <name type="scientific">Rhizopus microsporus</name>
    <dbReference type="NCBI Taxonomy" id="58291"/>
    <lineage>
        <taxon>Eukaryota</taxon>
        <taxon>Fungi</taxon>
        <taxon>Fungi incertae sedis</taxon>
        <taxon>Mucoromycota</taxon>
        <taxon>Mucoromycotina</taxon>
        <taxon>Mucoromycetes</taxon>
        <taxon>Mucorales</taxon>
        <taxon>Mucorineae</taxon>
        <taxon>Rhizopodaceae</taxon>
        <taxon>Rhizopus</taxon>
    </lineage>
</organism>
<dbReference type="VEuPathDB" id="FungiDB:BCV72DRAFT_339884"/>
<accession>A0A1X0RWK4</accession>
<dbReference type="EMBL" id="KV921385">
    <property type="protein sequence ID" value="ORE16435.1"/>
    <property type="molecule type" value="Genomic_DNA"/>
</dbReference>
<proteinExistence type="predicted"/>
<dbReference type="Proteomes" id="UP000242381">
    <property type="component" value="Unassembled WGS sequence"/>
</dbReference>
<evidence type="ECO:0000313" key="2">
    <source>
        <dbReference type="Proteomes" id="UP000242381"/>
    </source>
</evidence>
<protein>
    <submittedName>
        <fullName evidence="1">Uncharacterized protein</fullName>
    </submittedName>
</protein>
<gene>
    <name evidence="1" type="ORF">BCV71DRAFT_271675</name>
</gene>
<dbReference type="AlphaFoldDB" id="A0A1X0RWK4"/>
<sequence length="168" mass="18753">MSGILVFQQRGNYDDLPIDLFPSTLLTAAHKETLAKHYRRDTFQSHVGLALQSINQRFVDENITETGAKIEFLSLCEPVAKSSSQNSIGPTKDECAVIMAIVSLLSHLYDCDMKPLSEAHLISNYIQPFTHDHLSAKKPAKVAHCSNVVPEEFDDAIDRSDYKVDVYA</sequence>
<evidence type="ECO:0000313" key="1">
    <source>
        <dbReference type="EMBL" id="ORE16435.1"/>
    </source>
</evidence>
<reference evidence="1 2" key="1">
    <citation type="journal article" date="2016" name="Proc. Natl. Acad. Sci. U.S.A.">
        <title>Lipid metabolic changes in an early divergent fungus govern the establishment of a mutualistic symbiosis with endobacteria.</title>
        <authorList>
            <person name="Lastovetsky O.A."/>
            <person name="Gaspar M.L."/>
            <person name="Mondo S.J."/>
            <person name="LaButti K.M."/>
            <person name="Sandor L."/>
            <person name="Grigoriev I.V."/>
            <person name="Henry S.A."/>
            <person name="Pawlowska T.E."/>
        </authorList>
    </citation>
    <scope>NUCLEOTIDE SEQUENCE [LARGE SCALE GENOMIC DNA]</scope>
    <source>
        <strain evidence="1 2">ATCC 11559</strain>
    </source>
</reference>
<name>A0A1X0RWK4_RHIZD</name>